<accession>A0ABU3EE74</accession>
<organism evidence="5 6">
    <name type="scientific">Paracoccus broussonetiae</name>
    <dbReference type="NCBI Taxonomy" id="3075834"/>
    <lineage>
        <taxon>Bacteria</taxon>
        <taxon>Pseudomonadati</taxon>
        <taxon>Pseudomonadota</taxon>
        <taxon>Alphaproteobacteria</taxon>
        <taxon>Rhodobacterales</taxon>
        <taxon>Paracoccaceae</taxon>
        <taxon>Paracoccus</taxon>
    </lineage>
</organism>
<protein>
    <submittedName>
        <fullName evidence="5">Helix-turn-helix transcriptional regulator</fullName>
    </submittedName>
</protein>
<dbReference type="InterPro" id="IPR011051">
    <property type="entry name" value="RmlC_Cupin_sf"/>
</dbReference>
<dbReference type="SUPFAM" id="SSF51182">
    <property type="entry name" value="RmlC-like cupins"/>
    <property type="match status" value="1"/>
</dbReference>
<evidence type="ECO:0000256" key="1">
    <source>
        <dbReference type="ARBA" id="ARBA00023015"/>
    </source>
</evidence>
<dbReference type="RefSeq" id="WP_311759518.1">
    <property type="nucleotide sequence ID" value="NZ_JAVRQI010000007.1"/>
</dbReference>
<proteinExistence type="predicted"/>
<keyword evidence="6" id="KW-1185">Reference proteome</keyword>
<evidence type="ECO:0000256" key="3">
    <source>
        <dbReference type="ARBA" id="ARBA00023163"/>
    </source>
</evidence>
<reference evidence="6" key="1">
    <citation type="submission" date="2023-07" db="EMBL/GenBank/DDBJ databases">
        <title>Characterization of two Paracoccaceae strains isolated from Phycosphere and proposal of Xinfangfangia lacusdiani sp. nov.</title>
        <authorList>
            <person name="Deng Y."/>
            <person name="Zhang Y.Q."/>
        </authorList>
    </citation>
    <scope>NUCLEOTIDE SEQUENCE [LARGE SCALE GENOMIC DNA]</scope>
    <source>
        <strain evidence="6">CPCC 101403</strain>
    </source>
</reference>
<dbReference type="Proteomes" id="UP001251085">
    <property type="component" value="Unassembled WGS sequence"/>
</dbReference>
<keyword evidence="2" id="KW-0238">DNA-binding</keyword>
<dbReference type="InterPro" id="IPR018060">
    <property type="entry name" value="HTH_AraC"/>
</dbReference>
<dbReference type="Gene3D" id="1.10.10.60">
    <property type="entry name" value="Homeodomain-like"/>
    <property type="match status" value="2"/>
</dbReference>
<comment type="caution">
    <text evidence="5">The sequence shown here is derived from an EMBL/GenBank/DDBJ whole genome shotgun (WGS) entry which is preliminary data.</text>
</comment>
<evidence type="ECO:0000313" key="5">
    <source>
        <dbReference type="EMBL" id="MDT1062421.1"/>
    </source>
</evidence>
<dbReference type="CDD" id="cd06124">
    <property type="entry name" value="cupin_NimR-like_N"/>
    <property type="match status" value="1"/>
</dbReference>
<feature type="domain" description="HTH araC/xylS-type" evidence="4">
    <location>
        <begin position="155"/>
        <end position="255"/>
    </location>
</feature>
<dbReference type="Gene3D" id="2.60.120.10">
    <property type="entry name" value="Jelly Rolls"/>
    <property type="match status" value="1"/>
</dbReference>
<dbReference type="EMBL" id="JAVRQI010000007">
    <property type="protein sequence ID" value="MDT1062421.1"/>
    <property type="molecule type" value="Genomic_DNA"/>
</dbReference>
<sequence>MRDIHIDTVDHTPRPIVAITNDYPDGFRIPPHCHRRGQLISGATGLVVMTTPHGTWVMPPQRGMWIPPGAVHNVRIVGAVRMHSLYIEPEAAQGMPDHCQVVGIPGFMRALIVEAFELPLEYPLSGRPGALMELLGHEIARLTALPLSLPYPRDERLAALCRRFMTAPNIHETIDDWSGALGMSRRAFTRLFRRETGLSFVGWRQQACLLSALPHLAAGTPVTAVAMDLGYENPAAFTIMFKKAFGLAPLAYLGLRDVPGRVDISAQAAAMSPKLRPIDAP</sequence>
<dbReference type="InterPro" id="IPR003313">
    <property type="entry name" value="AraC-bd"/>
</dbReference>
<evidence type="ECO:0000259" key="4">
    <source>
        <dbReference type="PROSITE" id="PS01124"/>
    </source>
</evidence>
<dbReference type="InterPro" id="IPR014710">
    <property type="entry name" value="RmlC-like_jellyroll"/>
</dbReference>
<dbReference type="PROSITE" id="PS01124">
    <property type="entry name" value="HTH_ARAC_FAMILY_2"/>
    <property type="match status" value="1"/>
</dbReference>
<keyword evidence="1" id="KW-0805">Transcription regulation</keyword>
<name>A0ABU3EE74_9RHOB</name>
<dbReference type="SMART" id="SM00342">
    <property type="entry name" value="HTH_ARAC"/>
    <property type="match status" value="1"/>
</dbReference>
<dbReference type="PANTHER" id="PTHR11019:SF159">
    <property type="entry name" value="TRANSCRIPTIONAL REGULATOR-RELATED"/>
    <property type="match status" value="1"/>
</dbReference>
<dbReference type="Pfam" id="PF02311">
    <property type="entry name" value="AraC_binding"/>
    <property type="match status" value="1"/>
</dbReference>
<evidence type="ECO:0000256" key="2">
    <source>
        <dbReference type="ARBA" id="ARBA00023125"/>
    </source>
</evidence>
<dbReference type="SUPFAM" id="SSF46689">
    <property type="entry name" value="Homeodomain-like"/>
    <property type="match status" value="1"/>
</dbReference>
<evidence type="ECO:0000313" key="6">
    <source>
        <dbReference type="Proteomes" id="UP001251085"/>
    </source>
</evidence>
<dbReference type="PANTHER" id="PTHR11019">
    <property type="entry name" value="HTH-TYPE TRANSCRIPTIONAL REGULATOR NIMR"/>
    <property type="match status" value="1"/>
</dbReference>
<dbReference type="Pfam" id="PF12833">
    <property type="entry name" value="HTH_18"/>
    <property type="match status" value="1"/>
</dbReference>
<keyword evidence="3" id="KW-0804">Transcription</keyword>
<dbReference type="InterPro" id="IPR009057">
    <property type="entry name" value="Homeodomain-like_sf"/>
</dbReference>
<gene>
    <name evidence="5" type="ORF">RM190_11150</name>
</gene>